<accession>A0A0T9V0I8</accession>
<protein>
    <submittedName>
        <fullName evidence="1">Uncharacterized protein</fullName>
    </submittedName>
</protein>
<gene>
    <name evidence="1" type="ORF">ERS008460_04075</name>
</gene>
<evidence type="ECO:0000313" key="2">
    <source>
        <dbReference type="Proteomes" id="UP000040088"/>
    </source>
</evidence>
<dbReference type="AlphaFoldDB" id="A0A0T9V0I8"/>
<dbReference type="EMBL" id="CQEM01000032">
    <property type="protein sequence ID" value="CNL91036.1"/>
    <property type="molecule type" value="Genomic_DNA"/>
</dbReference>
<dbReference type="Proteomes" id="UP000040088">
    <property type="component" value="Unassembled WGS sequence"/>
</dbReference>
<reference evidence="2" key="1">
    <citation type="submission" date="2015-03" db="EMBL/GenBank/DDBJ databases">
        <authorList>
            <consortium name="Pathogen Informatics"/>
        </authorList>
    </citation>
    <scope>NUCLEOTIDE SEQUENCE [LARGE SCALE GENOMIC DNA]</scope>
    <source>
        <strain evidence="2">IP27925</strain>
    </source>
</reference>
<evidence type="ECO:0000313" key="1">
    <source>
        <dbReference type="EMBL" id="CNL91036.1"/>
    </source>
</evidence>
<organism evidence="1 2">
    <name type="scientific">Yersinia aleksiciae</name>
    <dbReference type="NCBI Taxonomy" id="263819"/>
    <lineage>
        <taxon>Bacteria</taxon>
        <taxon>Pseudomonadati</taxon>
        <taxon>Pseudomonadota</taxon>
        <taxon>Gammaproteobacteria</taxon>
        <taxon>Enterobacterales</taxon>
        <taxon>Yersiniaceae</taxon>
        <taxon>Yersinia</taxon>
    </lineage>
</organism>
<proteinExistence type="predicted"/>
<sequence>MPKAWGFCYVQNTKVKKTLLLNCTLKVGHPTSRGSFFMSSLKTKYNMRIMIG</sequence>
<name>A0A0T9V0I8_YERAE</name>